<proteinExistence type="evidence at transcript level"/>
<reference evidence="2" key="1">
    <citation type="submission" date="2012-05" db="EMBL/GenBank/DDBJ databases">
        <authorList>
            <person name="Krishnakumar V."/>
            <person name="Cheung F."/>
            <person name="Xiao Y."/>
            <person name="Chan A."/>
            <person name="Moskal W.A."/>
            <person name="Town C.D."/>
        </authorList>
    </citation>
    <scope>NUCLEOTIDE SEQUENCE</scope>
</reference>
<feature type="signal peptide" evidence="1">
    <location>
        <begin position="1"/>
        <end position="24"/>
    </location>
</feature>
<evidence type="ECO:0000313" key="2">
    <source>
        <dbReference type="EMBL" id="AFK38948.1"/>
    </source>
</evidence>
<evidence type="ECO:0000256" key="1">
    <source>
        <dbReference type="SAM" id="SignalP"/>
    </source>
</evidence>
<protein>
    <submittedName>
        <fullName evidence="2">Uncharacterized protein</fullName>
    </submittedName>
</protein>
<feature type="chain" id="PRO_5003679479" evidence="1">
    <location>
        <begin position="25"/>
        <end position="46"/>
    </location>
</feature>
<dbReference type="AlphaFoldDB" id="I3SFA6"/>
<organism evidence="2">
    <name type="scientific">Lotus japonicus</name>
    <name type="common">Lotus corniculatus var. japonicus</name>
    <dbReference type="NCBI Taxonomy" id="34305"/>
    <lineage>
        <taxon>Eukaryota</taxon>
        <taxon>Viridiplantae</taxon>
        <taxon>Streptophyta</taxon>
        <taxon>Embryophyta</taxon>
        <taxon>Tracheophyta</taxon>
        <taxon>Spermatophyta</taxon>
        <taxon>Magnoliopsida</taxon>
        <taxon>eudicotyledons</taxon>
        <taxon>Gunneridae</taxon>
        <taxon>Pentapetalae</taxon>
        <taxon>rosids</taxon>
        <taxon>fabids</taxon>
        <taxon>Fabales</taxon>
        <taxon>Fabaceae</taxon>
        <taxon>Papilionoideae</taxon>
        <taxon>50 kb inversion clade</taxon>
        <taxon>NPAAA clade</taxon>
        <taxon>Hologalegina</taxon>
        <taxon>robinioid clade</taxon>
        <taxon>Loteae</taxon>
        <taxon>Lotus</taxon>
    </lineage>
</organism>
<accession>I3SFA6</accession>
<keyword evidence="1" id="KW-0732">Signal</keyword>
<dbReference type="EMBL" id="BT139153">
    <property type="protein sequence ID" value="AFK38948.1"/>
    <property type="molecule type" value="mRNA"/>
</dbReference>
<name>I3SFA6_LOTJA</name>
<sequence>MVKLHRHVGTLALLFVLVIGVAECRRLGEDEIVDGNRGGGGIGGGF</sequence>